<organism evidence="3 4">
    <name type="scientific">Streptomyces ferrugineus</name>
    <dbReference type="NCBI Taxonomy" id="1413221"/>
    <lineage>
        <taxon>Bacteria</taxon>
        <taxon>Bacillati</taxon>
        <taxon>Actinomycetota</taxon>
        <taxon>Actinomycetes</taxon>
        <taxon>Kitasatosporales</taxon>
        <taxon>Streptomycetaceae</taxon>
        <taxon>Streptomyces</taxon>
    </lineage>
</organism>
<feature type="region of interest" description="Disordered" evidence="1">
    <location>
        <begin position="1"/>
        <end position="22"/>
    </location>
</feature>
<accession>A0A7M2SID1</accession>
<name>A0A7M2SID1_9ACTN</name>
<dbReference type="AlphaFoldDB" id="A0A7M2SID1"/>
<evidence type="ECO:0000256" key="1">
    <source>
        <dbReference type="SAM" id="MobiDB-lite"/>
    </source>
</evidence>
<dbReference type="Proteomes" id="UP000594205">
    <property type="component" value="Chromosome"/>
</dbReference>
<dbReference type="InterPro" id="IPR057170">
    <property type="entry name" value="DUF7848"/>
</dbReference>
<evidence type="ECO:0000313" key="4">
    <source>
        <dbReference type="Proteomes" id="UP000594205"/>
    </source>
</evidence>
<feature type="domain" description="DUF7848" evidence="2">
    <location>
        <begin position="15"/>
        <end position="76"/>
    </location>
</feature>
<evidence type="ECO:0000313" key="3">
    <source>
        <dbReference type="EMBL" id="QOV36096.1"/>
    </source>
</evidence>
<dbReference type="KEGG" id="sfeu:IM697_39790"/>
<keyword evidence="4" id="KW-1185">Reference proteome</keyword>
<sequence length="77" mass="8302">MAVRLLSNSTARGSATPEGDPVLYAMESKGCGQSSDGNVDQGDGAEWAAARLEANPGHLTYREVITRSYRFEPGEWL</sequence>
<dbReference type="Pfam" id="PF25232">
    <property type="entry name" value="DUF7848"/>
    <property type="match status" value="1"/>
</dbReference>
<feature type="compositionally biased region" description="Polar residues" evidence="1">
    <location>
        <begin position="1"/>
        <end position="13"/>
    </location>
</feature>
<proteinExistence type="predicted"/>
<gene>
    <name evidence="3" type="ORF">IM697_39790</name>
</gene>
<evidence type="ECO:0000259" key="2">
    <source>
        <dbReference type="Pfam" id="PF25232"/>
    </source>
</evidence>
<reference evidence="3 4" key="1">
    <citation type="submission" date="2020-10" db="EMBL/GenBank/DDBJ databases">
        <title>Streptomyces ferrugineus complate genome analysis.</title>
        <authorList>
            <person name="Anwar N."/>
        </authorList>
    </citation>
    <scope>NUCLEOTIDE SEQUENCE [LARGE SCALE GENOMIC DNA]</scope>
    <source>
        <strain evidence="3 4">CCTCC AA2014009</strain>
    </source>
</reference>
<dbReference type="EMBL" id="CP063373">
    <property type="protein sequence ID" value="QOV36096.1"/>
    <property type="molecule type" value="Genomic_DNA"/>
</dbReference>
<protein>
    <recommendedName>
        <fullName evidence="2">DUF7848 domain-containing protein</fullName>
    </recommendedName>
</protein>